<reference evidence="3" key="1">
    <citation type="journal article" date="2023" name="Int. J. Syst. Evol. Microbiol.">
        <title>Sinisalibacter aestuarii sp. nov., isolated from estuarine sediment of the Arakawa River.</title>
        <authorList>
            <person name="Arafat S.T."/>
            <person name="Hirano S."/>
            <person name="Sato A."/>
            <person name="Takeuchi K."/>
            <person name="Yasuda T."/>
            <person name="Terahara T."/>
            <person name="Hamada M."/>
            <person name="Kobayashi T."/>
        </authorList>
    </citation>
    <scope>NUCLEOTIDE SEQUENCE</scope>
    <source>
        <strain evidence="3">B-399</strain>
    </source>
</reference>
<dbReference type="InterPro" id="IPR011109">
    <property type="entry name" value="DNA_bind_recombinase_dom"/>
</dbReference>
<evidence type="ECO:0000256" key="1">
    <source>
        <dbReference type="SAM" id="MobiDB-lite"/>
    </source>
</evidence>
<gene>
    <name evidence="3" type="ORF">STA1M1_12670</name>
</gene>
<feature type="compositionally biased region" description="Basic and acidic residues" evidence="1">
    <location>
        <begin position="148"/>
        <end position="157"/>
    </location>
</feature>
<feature type="compositionally biased region" description="Basic and acidic residues" evidence="1">
    <location>
        <begin position="237"/>
        <end position="246"/>
    </location>
</feature>
<dbReference type="Pfam" id="PF07508">
    <property type="entry name" value="Recombinase"/>
    <property type="match status" value="1"/>
</dbReference>
<feature type="domain" description="Recombinase" evidence="2">
    <location>
        <begin position="180"/>
        <end position="226"/>
    </location>
</feature>
<evidence type="ECO:0000259" key="2">
    <source>
        <dbReference type="Pfam" id="PF07508"/>
    </source>
</evidence>
<accession>A0ABQ5LR08</accession>
<keyword evidence="4" id="KW-1185">Reference proteome</keyword>
<feature type="region of interest" description="Disordered" evidence="1">
    <location>
        <begin position="143"/>
        <end position="162"/>
    </location>
</feature>
<dbReference type="EMBL" id="BROH01000002">
    <property type="protein sequence ID" value="GKY87398.1"/>
    <property type="molecule type" value="Genomic_DNA"/>
</dbReference>
<name>A0ABQ5LR08_9RHOB</name>
<organism evidence="3 4">
    <name type="scientific">Sinisalibacter aestuarii</name>
    <dbReference type="NCBI Taxonomy" id="2949426"/>
    <lineage>
        <taxon>Bacteria</taxon>
        <taxon>Pseudomonadati</taxon>
        <taxon>Pseudomonadota</taxon>
        <taxon>Alphaproteobacteria</taxon>
        <taxon>Rhodobacterales</taxon>
        <taxon>Roseobacteraceae</taxon>
        <taxon>Sinisalibacter</taxon>
    </lineage>
</organism>
<protein>
    <recommendedName>
        <fullName evidence="2">Recombinase domain-containing protein</fullName>
    </recommendedName>
</protein>
<evidence type="ECO:0000313" key="4">
    <source>
        <dbReference type="Proteomes" id="UP001144205"/>
    </source>
</evidence>
<dbReference type="Proteomes" id="UP001144205">
    <property type="component" value="Unassembled WGS sequence"/>
</dbReference>
<feature type="compositionally biased region" description="Polar residues" evidence="1">
    <location>
        <begin position="207"/>
        <end position="222"/>
    </location>
</feature>
<feature type="region of interest" description="Disordered" evidence="1">
    <location>
        <begin position="207"/>
        <end position="246"/>
    </location>
</feature>
<comment type="caution">
    <text evidence="3">The sequence shown here is derived from an EMBL/GenBank/DDBJ whole genome shotgun (WGS) entry which is preliminary data.</text>
</comment>
<sequence>MIYYVLLTHGAKPTGNIADHPAGRQQVNNLRGYWNGLYPGTKPPRFVHDYCRKVSGLSTLPNLARELERILTAGQGAILMDNVGRLFAACERDSRYGLMAELLAYRDHFGGLRQRGLLSKLTDIELELLRNGVIGARYSNRAARQRHRLSEEERRAQTENATHASRIARGNAADKKARELYAVRDVLTEVHEKPTLKMIADEANHRGLTTTRGGPWSSSTVGRTLKRLEETTQTESTTHDETQEER</sequence>
<evidence type="ECO:0000313" key="3">
    <source>
        <dbReference type="EMBL" id="GKY87398.1"/>
    </source>
</evidence>
<proteinExistence type="predicted"/>